<dbReference type="EMBL" id="JAROCE010000003">
    <property type="protein sequence ID" value="MFM2721096.1"/>
    <property type="molecule type" value="Genomic_DNA"/>
</dbReference>
<evidence type="ECO:0000313" key="1">
    <source>
        <dbReference type="EMBL" id="MFM2721096.1"/>
    </source>
</evidence>
<dbReference type="Pfam" id="PF13196">
    <property type="entry name" value="DUF4012"/>
    <property type="match status" value="1"/>
</dbReference>
<comment type="caution">
    <text evidence="1">The sequence shown here is derived from an EMBL/GenBank/DDBJ whole genome shotgun (WGS) entry which is preliminary data.</text>
</comment>
<protein>
    <submittedName>
        <fullName evidence="1">DUF4012 domain-containing protein</fullName>
    </submittedName>
</protein>
<proteinExistence type="predicted"/>
<accession>A0ABW9GIX7</accession>
<dbReference type="RefSeq" id="WP_408905723.1">
    <property type="nucleotide sequence ID" value="NZ_JAROCE010000003.1"/>
</dbReference>
<name>A0ABW9GIX7_9MICO</name>
<dbReference type="InterPro" id="IPR025101">
    <property type="entry name" value="DUF4012"/>
</dbReference>
<keyword evidence="2" id="KW-1185">Reference proteome</keyword>
<reference evidence="1 2" key="1">
    <citation type="submission" date="2023-03" db="EMBL/GenBank/DDBJ databases">
        <title>MT1 and MT2 Draft Genomes of Novel Species.</title>
        <authorList>
            <person name="Venkateswaran K."/>
        </authorList>
    </citation>
    <scope>NUCLEOTIDE SEQUENCE [LARGE SCALE GENOMIC DNA]</scope>
    <source>
        <strain evidence="1 2">IF8SW-P5</strain>
    </source>
</reference>
<organism evidence="1 2">
    <name type="scientific">Microbacterium mcarthurae</name>
    <dbReference type="NCBI Taxonomy" id="3035918"/>
    <lineage>
        <taxon>Bacteria</taxon>
        <taxon>Bacillati</taxon>
        <taxon>Actinomycetota</taxon>
        <taxon>Actinomycetes</taxon>
        <taxon>Micrococcales</taxon>
        <taxon>Microbacteriaceae</taxon>
        <taxon>Microbacterium</taxon>
    </lineage>
</organism>
<gene>
    <name evidence="1" type="ORF">P5G46_11330</name>
</gene>
<evidence type="ECO:0000313" key="2">
    <source>
        <dbReference type="Proteomes" id="UP001630303"/>
    </source>
</evidence>
<sequence length="585" mass="60963">MKNRSRRGAERALLTLTTVLLLIGAAGAAWVAVRGAMAYQHLDAARDVLVGVGSSDSDPTVWADDLAAARDDMAAARALTSDPVWAAAGSLPWAGPQLTAIAELAGAADGALAALEPVGAAASALSSGSLRTSDGGYDVELLASWEPAADRATVALTDATSRLSAVELRDVLPALADQVTRAHELFARARADADALHRTTRLLPAMLGADGPRSYLVLFQNSAEWRSPGGVVGAVAQLNTDQGRITLTAQASSTDFRDAGGEPVADVPEGLRPLFDERPARYVQNVTQLPDFAAGAPLAREMWRQQHGTEVDGVIAVDPVALSYLLTATGPVSLPSGDVLTSENTVPLLLDEVYRRYSDPKQQDAFFQSATSAVFGALAAGDLEPRALVEALDRSGRERRLLVWSADSQEQAVLDGSTLQGGLPGSGDGATTLGVYVNDGTGSKMDYYMRLGTATTWCSDGTAMLRVTLRNDAPDPATLPEYVTGGGAYGVPPGHTLTGVYVYLPTGALLQDNTVTGDADPSGFVRAQDRGHEVLKWSVRVAPGQSATLDLTVATPRTPRLETVTTPMLPAVAAANEAPSCADAG</sequence>
<dbReference type="Proteomes" id="UP001630303">
    <property type="component" value="Unassembled WGS sequence"/>
</dbReference>